<feature type="chain" id="PRO_5035384873" evidence="1">
    <location>
        <begin position="16"/>
        <end position="736"/>
    </location>
</feature>
<comment type="caution">
    <text evidence="2">The sequence shown here is derived from an EMBL/GenBank/DDBJ whole genome shotgun (WGS) entry which is preliminary data.</text>
</comment>
<dbReference type="PANTHER" id="PTHR47966:SF51">
    <property type="entry name" value="BETA-SITE APP-CLEAVING ENZYME, ISOFORM A-RELATED"/>
    <property type="match status" value="1"/>
</dbReference>
<organism evidence="2 3">
    <name type="scientific">Bursaphelenchus xylophilus</name>
    <name type="common">Pinewood nematode worm</name>
    <name type="synonym">Aphelenchoides xylophilus</name>
    <dbReference type="NCBI Taxonomy" id="6326"/>
    <lineage>
        <taxon>Eukaryota</taxon>
        <taxon>Metazoa</taxon>
        <taxon>Ecdysozoa</taxon>
        <taxon>Nematoda</taxon>
        <taxon>Chromadorea</taxon>
        <taxon>Rhabditida</taxon>
        <taxon>Tylenchina</taxon>
        <taxon>Tylenchomorpha</taxon>
        <taxon>Aphelenchoidea</taxon>
        <taxon>Aphelenchoididae</taxon>
        <taxon>Bursaphelenchus</taxon>
    </lineage>
</organism>
<evidence type="ECO:0000256" key="1">
    <source>
        <dbReference type="SAM" id="SignalP"/>
    </source>
</evidence>
<dbReference type="InterPro" id="IPR001461">
    <property type="entry name" value="Aspartic_peptidase_A1"/>
</dbReference>
<reference evidence="2" key="1">
    <citation type="submission" date="2020-09" db="EMBL/GenBank/DDBJ databases">
        <authorList>
            <person name="Kikuchi T."/>
        </authorList>
    </citation>
    <scope>NUCLEOTIDE SEQUENCE</scope>
    <source>
        <strain evidence="2">Ka4C1</strain>
    </source>
</reference>
<sequence length="736" mass="82069">MFRFLYFLILGTVAAKYEYDGETPIINVAFATDASVAVSKVQLTLDRGDVFVLSNECAAKDSCTKYAHASVYDPVKYNGRRVSVPSNPVYFQQSELNGDVFEGLAVYGNVNENQQFRVITSVTGNPVELEQDGVFGLAFTNERTSPIFNILAKAESGKKWVIFRRGPFKQQKRTQEIKAARGVFEIGETTLEGCGEFVFTDTIDNEGWTIEASVKIGTETIPNAKIAFSFDETFTVPTAQFDKFKDKTDATLPEFSIEFKNKAFALKKENLQDYRDEKHEVLTVLVKPENRDSFLLGKNFLTDYCIALKAKDDAVTKFEVGLAPIVSLGTDPQWENYVDDRDGKNGNGVKHTYQGETPIINLQYKNTGTSIPISKGLLTLEESFTFVLAKACQAKDSCTTYQHNNVFDTSTGTDRKKPVSIPYKGSTLTGSTYQGLLVAGNINGNEDFDVITGVTGSAVDLEQDAVLGLSFGDSLSTGFPINKFLSNAPNGKKSIIFRRGPFRQQLKYKEFKSPSGSFVIGENTLEGCGPFIYRDTIDKAGWSIKATVKIGEVQLDEQTISFSFDKLFTVPTRVFGQFEDKTDETLPDVTIEFEGQTFELNAENLQDYRDEKHKVLTLLVEHEDREGFLLGKNFLRDYCIALRAKDDALTGFQVGLAPFLRRRSDPEWESYPAPLKFDYYGESPLIDVQFAKTGSSIPISKALLTLDETFTFFLSEGCKAKDSCTTFDHVNVYNPT</sequence>
<name>A0A7I8WVN4_BURXY</name>
<keyword evidence="1" id="KW-0732">Signal</keyword>
<dbReference type="Proteomes" id="UP000582659">
    <property type="component" value="Unassembled WGS sequence"/>
</dbReference>
<dbReference type="SUPFAM" id="SSF50630">
    <property type="entry name" value="Acid proteases"/>
    <property type="match status" value="2"/>
</dbReference>
<dbReference type="EMBL" id="CAJFDI010000004">
    <property type="protein sequence ID" value="CAD5227573.1"/>
    <property type="molecule type" value="Genomic_DNA"/>
</dbReference>
<dbReference type="SMR" id="A0A7I8WVN4"/>
<dbReference type="GO" id="GO:0006508">
    <property type="term" value="P:proteolysis"/>
    <property type="evidence" value="ECO:0007669"/>
    <property type="project" value="InterPro"/>
</dbReference>
<dbReference type="Gene3D" id="2.40.70.10">
    <property type="entry name" value="Acid Proteases"/>
    <property type="match status" value="4"/>
</dbReference>
<dbReference type="PANTHER" id="PTHR47966">
    <property type="entry name" value="BETA-SITE APP-CLEAVING ENZYME, ISOFORM A-RELATED"/>
    <property type="match status" value="1"/>
</dbReference>
<protein>
    <submittedName>
        <fullName evidence="2">(pine wood nematode) hypothetical protein</fullName>
    </submittedName>
</protein>
<dbReference type="EMBL" id="CAJFCV020000004">
    <property type="protein sequence ID" value="CAG9117913.1"/>
    <property type="molecule type" value="Genomic_DNA"/>
</dbReference>
<proteinExistence type="predicted"/>
<keyword evidence="3" id="KW-1185">Reference proteome</keyword>
<dbReference type="GO" id="GO:0004190">
    <property type="term" value="F:aspartic-type endopeptidase activity"/>
    <property type="evidence" value="ECO:0007669"/>
    <property type="project" value="InterPro"/>
</dbReference>
<accession>A0A7I8WVN4</accession>
<dbReference type="InterPro" id="IPR021109">
    <property type="entry name" value="Peptidase_aspartic_dom_sf"/>
</dbReference>
<evidence type="ECO:0000313" key="2">
    <source>
        <dbReference type="EMBL" id="CAD5227573.1"/>
    </source>
</evidence>
<evidence type="ECO:0000313" key="3">
    <source>
        <dbReference type="Proteomes" id="UP000659654"/>
    </source>
</evidence>
<dbReference type="Gene3D" id="2.60.40.1960">
    <property type="match status" value="1"/>
</dbReference>
<gene>
    <name evidence="2" type="ORF">BXYJ_LOCUS10017</name>
</gene>
<feature type="signal peptide" evidence="1">
    <location>
        <begin position="1"/>
        <end position="15"/>
    </location>
</feature>
<dbReference type="AlphaFoldDB" id="A0A7I8WVN4"/>
<dbReference type="Proteomes" id="UP000659654">
    <property type="component" value="Unassembled WGS sequence"/>
</dbReference>